<dbReference type="EMBL" id="CM042050">
    <property type="protein sequence ID" value="KAI3735569.1"/>
    <property type="molecule type" value="Genomic_DNA"/>
</dbReference>
<evidence type="ECO:0000313" key="1">
    <source>
        <dbReference type="EMBL" id="KAI3735569.1"/>
    </source>
</evidence>
<organism evidence="1 2">
    <name type="scientific">Arctium lappa</name>
    <name type="common">Greater burdock</name>
    <name type="synonym">Lappa major</name>
    <dbReference type="NCBI Taxonomy" id="4217"/>
    <lineage>
        <taxon>Eukaryota</taxon>
        <taxon>Viridiplantae</taxon>
        <taxon>Streptophyta</taxon>
        <taxon>Embryophyta</taxon>
        <taxon>Tracheophyta</taxon>
        <taxon>Spermatophyta</taxon>
        <taxon>Magnoliopsida</taxon>
        <taxon>eudicotyledons</taxon>
        <taxon>Gunneridae</taxon>
        <taxon>Pentapetalae</taxon>
        <taxon>asterids</taxon>
        <taxon>campanulids</taxon>
        <taxon>Asterales</taxon>
        <taxon>Asteraceae</taxon>
        <taxon>Carduoideae</taxon>
        <taxon>Cardueae</taxon>
        <taxon>Arctiinae</taxon>
        <taxon>Arctium</taxon>
    </lineage>
</organism>
<evidence type="ECO:0000313" key="2">
    <source>
        <dbReference type="Proteomes" id="UP001055879"/>
    </source>
</evidence>
<reference evidence="1 2" key="2">
    <citation type="journal article" date="2022" name="Mol. Ecol. Resour.">
        <title>The genomes of chicory, endive, great burdock and yacon provide insights into Asteraceae paleo-polyploidization history and plant inulin production.</title>
        <authorList>
            <person name="Fan W."/>
            <person name="Wang S."/>
            <person name="Wang H."/>
            <person name="Wang A."/>
            <person name="Jiang F."/>
            <person name="Liu H."/>
            <person name="Zhao H."/>
            <person name="Xu D."/>
            <person name="Zhang Y."/>
        </authorList>
    </citation>
    <scope>NUCLEOTIDE SEQUENCE [LARGE SCALE GENOMIC DNA]</scope>
    <source>
        <strain evidence="2">cv. Niubang</strain>
    </source>
</reference>
<gene>
    <name evidence="1" type="ORF">L6452_15075</name>
</gene>
<sequence length="103" mass="11839">MLRGDGKQLRFLKNRGERREIDGVREEGDIVKIRLCKIDSEGKARKVVGCSCLVVKVRWKAKPVVEFSLCFLYKFIEVSVNILQDCGEESEGLHIVQEYVKSH</sequence>
<proteinExistence type="predicted"/>
<keyword evidence="2" id="KW-1185">Reference proteome</keyword>
<accession>A0ACB9CML2</accession>
<protein>
    <submittedName>
        <fullName evidence="1">Uncharacterized protein</fullName>
    </submittedName>
</protein>
<dbReference type="Proteomes" id="UP001055879">
    <property type="component" value="Linkage Group LG04"/>
</dbReference>
<comment type="caution">
    <text evidence="1">The sequence shown here is derived from an EMBL/GenBank/DDBJ whole genome shotgun (WGS) entry which is preliminary data.</text>
</comment>
<name>A0ACB9CML2_ARCLA</name>
<reference evidence="2" key="1">
    <citation type="journal article" date="2022" name="Mol. Ecol. Resour.">
        <title>The genomes of chicory, endive, great burdock and yacon provide insights into Asteraceae palaeo-polyploidization history and plant inulin production.</title>
        <authorList>
            <person name="Fan W."/>
            <person name="Wang S."/>
            <person name="Wang H."/>
            <person name="Wang A."/>
            <person name="Jiang F."/>
            <person name="Liu H."/>
            <person name="Zhao H."/>
            <person name="Xu D."/>
            <person name="Zhang Y."/>
        </authorList>
    </citation>
    <scope>NUCLEOTIDE SEQUENCE [LARGE SCALE GENOMIC DNA]</scope>
    <source>
        <strain evidence="2">cv. Niubang</strain>
    </source>
</reference>